<feature type="compositionally biased region" description="Low complexity" evidence="1">
    <location>
        <begin position="190"/>
        <end position="224"/>
    </location>
</feature>
<feature type="compositionally biased region" description="Low complexity" evidence="1">
    <location>
        <begin position="67"/>
        <end position="108"/>
    </location>
</feature>
<evidence type="ECO:0000313" key="2">
    <source>
        <dbReference type="EMBL" id="KAF9066959.1"/>
    </source>
</evidence>
<dbReference type="OrthoDB" id="2995295at2759"/>
<reference evidence="2" key="1">
    <citation type="submission" date="2020-11" db="EMBL/GenBank/DDBJ databases">
        <authorList>
            <consortium name="DOE Joint Genome Institute"/>
            <person name="Ahrendt S."/>
            <person name="Riley R."/>
            <person name="Andreopoulos W."/>
            <person name="Labutti K."/>
            <person name="Pangilinan J."/>
            <person name="Ruiz-Duenas F.J."/>
            <person name="Barrasa J.M."/>
            <person name="Sanchez-Garcia M."/>
            <person name="Camarero S."/>
            <person name="Miyauchi S."/>
            <person name="Serrano A."/>
            <person name="Linde D."/>
            <person name="Babiker R."/>
            <person name="Drula E."/>
            <person name="Ayuso-Fernandez I."/>
            <person name="Pacheco R."/>
            <person name="Padilla G."/>
            <person name="Ferreira P."/>
            <person name="Barriuso J."/>
            <person name="Kellner H."/>
            <person name="Castanera R."/>
            <person name="Alfaro M."/>
            <person name="Ramirez L."/>
            <person name="Pisabarro A.G."/>
            <person name="Kuo A."/>
            <person name="Tritt A."/>
            <person name="Lipzen A."/>
            <person name="He G."/>
            <person name="Yan M."/>
            <person name="Ng V."/>
            <person name="Cullen D."/>
            <person name="Martin F."/>
            <person name="Rosso M.-N."/>
            <person name="Henrissat B."/>
            <person name="Hibbett D."/>
            <person name="Martinez A.T."/>
            <person name="Grigoriev I.V."/>
        </authorList>
    </citation>
    <scope>NUCLEOTIDE SEQUENCE</scope>
    <source>
        <strain evidence="2">AH 40177</strain>
    </source>
</reference>
<feature type="non-terminal residue" evidence="2">
    <location>
        <position position="250"/>
    </location>
</feature>
<organism evidence="2 3">
    <name type="scientific">Rhodocollybia butyracea</name>
    <dbReference type="NCBI Taxonomy" id="206335"/>
    <lineage>
        <taxon>Eukaryota</taxon>
        <taxon>Fungi</taxon>
        <taxon>Dikarya</taxon>
        <taxon>Basidiomycota</taxon>
        <taxon>Agaricomycotina</taxon>
        <taxon>Agaricomycetes</taxon>
        <taxon>Agaricomycetidae</taxon>
        <taxon>Agaricales</taxon>
        <taxon>Marasmiineae</taxon>
        <taxon>Omphalotaceae</taxon>
        <taxon>Rhodocollybia</taxon>
    </lineage>
</organism>
<dbReference type="AlphaFoldDB" id="A0A9P5PJL5"/>
<comment type="caution">
    <text evidence="2">The sequence shown here is derived from an EMBL/GenBank/DDBJ whole genome shotgun (WGS) entry which is preliminary data.</text>
</comment>
<feature type="compositionally biased region" description="Low complexity" evidence="1">
    <location>
        <begin position="124"/>
        <end position="135"/>
    </location>
</feature>
<name>A0A9P5PJL5_9AGAR</name>
<keyword evidence="3" id="KW-1185">Reference proteome</keyword>
<dbReference type="EMBL" id="JADNRY010000080">
    <property type="protein sequence ID" value="KAF9066959.1"/>
    <property type="molecule type" value="Genomic_DNA"/>
</dbReference>
<accession>A0A9P5PJL5</accession>
<proteinExistence type="predicted"/>
<sequence length="250" mass="27058">MHPAWVPQIFSVGYTMPSSYRPPSPNQRPEISEPFQLTPFRPPDREINGHNNAINTILPARVPSTRSQTSKTSRLSPSSSKLFSRSRLYSSTSASPATATYTPSSSSSRTRHSENTHVQSSPTSSLRRGFSFGSSHSRRKIPRSMSPSSADTVVAMPADSSDDELGLASASSLDTVVDSEVSEIFEARGSQRSPSPSISRPQTPTSRPSIGFVLGKLKSPTKTSRTTKKGHSGQAEQSEAWVIVDKVKPI</sequence>
<gene>
    <name evidence="2" type="ORF">BDP27DRAFT_1329744</name>
</gene>
<dbReference type="Proteomes" id="UP000772434">
    <property type="component" value="Unassembled WGS sequence"/>
</dbReference>
<feature type="region of interest" description="Disordered" evidence="1">
    <location>
        <begin position="16"/>
        <end position="154"/>
    </location>
</feature>
<evidence type="ECO:0000313" key="3">
    <source>
        <dbReference type="Proteomes" id="UP000772434"/>
    </source>
</evidence>
<feature type="region of interest" description="Disordered" evidence="1">
    <location>
        <begin position="185"/>
        <end position="237"/>
    </location>
</feature>
<evidence type="ECO:0000256" key="1">
    <source>
        <dbReference type="SAM" id="MobiDB-lite"/>
    </source>
</evidence>
<protein>
    <submittedName>
        <fullName evidence="2">Uncharacterized protein</fullName>
    </submittedName>
</protein>